<proteinExistence type="predicted"/>
<dbReference type="SUPFAM" id="SSF46689">
    <property type="entry name" value="Homeodomain-like"/>
    <property type="match status" value="2"/>
</dbReference>
<dbReference type="InterPro" id="IPR018060">
    <property type="entry name" value="HTH_AraC"/>
</dbReference>
<dbReference type="EMBL" id="DXCV01000046">
    <property type="protein sequence ID" value="HIY88314.1"/>
    <property type="molecule type" value="Genomic_DNA"/>
</dbReference>
<evidence type="ECO:0000313" key="6">
    <source>
        <dbReference type="Proteomes" id="UP000886851"/>
    </source>
</evidence>
<dbReference type="GO" id="GO:0000976">
    <property type="term" value="F:transcription cis-regulatory region binding"/>
    <property type="evidence" value="ECO:0007669"/>
    <property type="project" value="TreeGrafter"/>
</dbReference>
<dbReference type="InterPro" id="IPR009057">
    <property type="entry name" value="Homeodomain-like_sf"/>
</dbReference>
<dbReference type="SUPFAM" id="SSF53822">
    <property type="entry name" value="Periplasmic binding protein-like I"/>
    <property type="match status" value="1"/>
</dbReference>
<dbReference type="SMART" id="SM00342">
    <property type="entry name" value="HTH_ARAC"/>
    <property type="match status" value="1"/>
</dbReference>
<evidence type="ECO:0000259" key="4">
    <source>
        <dbReference type="PROSITE" id="PS01124"/>
    </source>
</evidence>
<dbReference type="InterPro" id="IPR046335">
    <property type="entry name" value="LacI/GalR-like_sensor"/>
</dbReference>
<evidence type="ECO:0000256" key="2">
    <source>
        <dbReference type="ARBA" id="ARBA00023125"/>
    </source>
</evidence>
<comment type="caution">
    <text evidence="5">The sequence shown here is derived from an EMBL/GenBank/DDBJ whole genome shotgun (WGS) entry which is preliminary data.</text>
</comment>
<dbReference type="Gene3D" id="3.40.50.2300">
    <property type="match status" value="2"/>
</dbReference>
<keyword evidence="1" id="KW-0805">Transcription regulation</keyword>
<dbReference type="PANTHER" id="PTHR30146">
    <property type="entry name" value="LACI-RELATED TRANSCRIPTIONAL REPRESSOR"/>
    <property type="match status" value="1"/>
</dbReference>
<evidence type="ECO:0000313" key="5">
    <source>
        <dbReference type="EMBL" id="HIY88314.1"/>
    </source>
</evidence>
<protein>
    <submittedName>
        <fullName evidence="5">DNA-binding transcriptional regulator</fullName>
    </submittedName>
</protein>
<dbReference type="PANTHER" id="PTHR30146:SF24">
    <property type="entry name" value="XYLOSE OPERON REGULATORY PROTEIN"/>
    <property type="match status" value="1"/>
</dbReference>
<evidence type="ECO:0000256" key="3">
    <source>
        <dbReference type="ARBA" id="ARBA00023163"/>
    </source>
</evidence>
<dbReference type="Pfam" id="PF13377">
    <property type="entry name" value="Peripla_BP_3"/>
    <property type="match status" value="1"/>
</dbReference>
<dbReference type="GO" id="GO:0003700">
    <property type="term" value="F:DNA-binding transcription factor activity"/>
    <property type="evidence" value="ECO:0007669"/>
    <property type="project" value="InterPro"/>
</dbReference>
<dbReference type="CDD" id="cd01543">
    <property type="entry name" value="PBP1_XylR"/>
    <property type="match status" value="1"/>
</dbReference>
<organism evidence="5 6">
    <name type="scientific">Candidatus Bacteroides pullicola</name>
    <dbReference type="NCBI Taxonomy" id="2838475"/>
    <lineage>
        <taxon>Bacteria</taxon>
        <taxon>Pseudomonadati</taxon>
        <taxon>Bacteroidota</taxon>
        <taxon>Bacteroidia</taxon>
        <taxon>Bacteroidales</taxon>
        <taxon>Bacteroidaceae</taxon>
        <taxon>Bacteroides</taxon>
    </lineage>
</organism>
<reference evidence="5" key="1">
    <citation type="journal article" date="2021" name="PeerJ">
        <title>Extensive microbial diversity within the chicken gut microbiome revealed by metagenomics and culture.</title>
        <authorList>
            <person name="Gilroy R."/>
            <person name="Ravi A."/>
            <person name="Getino M."/>
            <person name="Pursley I."/>
            <person name="Horton D.L."/>
            <person name="Alikhan N.F."/>
            <person name="Baker D."/>
            <person name="Gharbi K."/>
            <person name="Hall N."/>
            <person name="Watson M."/>
            <person name="Adriaenssens E.M."/>
            <person name="Foster-Nyarko E."/>
            <person name="Jarju S."/>
            <person name="Secka A."/>
            <person name="Antonio M."/>
            <person name="Oren A."/>
            <person name="Chaudhuri R.R."/>
            <person name="La Ragione R."/>
            <person name="Hildebrand F."/>
            <person name="Pallen M.J."/>
        </authorList>
    </citation>
    <scope>NUCLEOTIDE SEQUENCE</scope>
    <source>
        <strain evidence="5">Gambia2-208</strain>
    </source>
</reference>
<sequence>MIRLIFLTDFTERFAYNLLEGVLAYARSHEPWVVCRMPPSFKAAYGIEGVLKWAKTWHADAIIGQFNNEDNVDLFRQNGIIALAQDYKERFTTIPNITGDYHRTGQMGAEFFLSKGFRHFAFYGYRDAVWSKERCEGFYNCIAAHGYGANFSAYQKESIENLWLYDAPPLLAWLKSLPHPTALMACDDNQGNRITELCKANGISVPDQIAILGVDNDEIVCNLSDPPLSSINHSIVRGGFEAAELIEQLLNDDEASPQDVLLRPVNVVGRLSTDFHATDDKHILTVLDYIRQHLADDITVKELVKLVPLSRRLLEIRFKEVTNQSIHKYIYCLRMERFAQLLQDSDAPIAELAAQAGISDLKNLSRQFKTLKGVTPNKFRKEFRTMPGWR</sequence>
<dbReference type="Gene3D" id="1.10.10.60">
    <property type="entry name" value="Homeodomain-like"/>
    <property type="match status" value="1"/>
</dbReference>
<dbReference type="Pfam" id="PF12833">
    <property type="entry name" value="HTH_18"/>
    <property type="match status" value="1"/>
</dbReference>
<reference evidence="5" key="2">
    <citation type="submission" date="2021-04" db="EMBL/GenBank/DDBJ databases">
        <authorList>
            <person name="Gilroy R."/>
        </authorList>
    </citation>
    <scope>NUCLEOTIDE SEQUENCE</scope>
    <source>
        <strain evidence="5">Gambia2-208</strain>
    </source>
</reference>
<dbReference type="PROSITE" id="PS01124">
    <property type="entry name" value="HTH_ARAC_FAMILY_2"/>
    <property type="match status" value="1"/>
</dbReference>
<feature type="domain" description="HTH araC/xylS-type" evidence="4">
    <location>
        <begin position="284"/>
        <end position="382"/>
    </location>
</feature>
<gene>
    <name evidence="5" type="ORF">H9824_06385</name>
</gene>
<keyword evidence="3" id="KW-0804">Transcription</keyword>
<accession>A0A9D2CL93</accession>
<dbReference type="Proteomes" id="UP000886851">
    <property type="component" value="Unassembled WGS sequence"/>
</dbReference>
<dbReference type="AlphaFoldDB" id="A0A9D2CL93"/>
<evidence type="ECO:0000256" key="1">
    <source>
        <dbReference type="ARBA" id="ARBA00023015"/>
    </source>
</evidence>
<name>A0A9D2CL93_9BACE</name>
<keyword evidence="2 5" id="KW-0238">DNA-binding</keyword>
<dbReference type="InterPro" id="IPR028082">
    <property type="entry name" value="Peripla_BP_I"/>
</dbReference>